<evidence type="ECO:0000256" key="3">
    <source>
        <dbReference type="ARBA" id="ARBA00022692"/>
    </source>
</evidence>
<dbReference type="InterPro" id="IPR004923">
    <property type="entry name" value="FTR1/Fip1/EfeU"/>
</dbReference>
<dbReference type="EMBL" id="SLXK01000038">
    <property type="protein sequence ID" value="TCP21931.1"/>
    <property type="molecule type" value="Genomic_DNA"/>
</dbReference>
<evidence type="ECO:0000256" key="4">
    <source>
        <dbReference type="ARBA" id="ARBA00022989"/>
    </source>
</evidence>
<dbReference type="Proteomes" id="UP000295416">
    <property type="component" value="Unassembled WGS sequence"/>
</dbReference>
<organism evidence="8 9">
    <name type="scientific">Scopulibacillus darangshiensis</name>
    <dbReference type="NCBI Taxonomy" id="442528"/>
    <lineage>
        <taxon>Bacteria</taxon>
        <taxon>Bacillati</taxon>
        <taxon>Bacillota</taxon>
        <taxon>Bacilli</taxon>
        <taxon>Bacillales</taxon>
        <taxon>Sporolactobacillaceae</taxon>
        <taxon>Scopulibacillus</taxon>
    </lineage>
</organism>
<dbReference type="RefSeq" id="WP_243647146.1">
    <property type="nucleotide sequence ID" value="NZ_SLXK01000038.1"/>
</dbReference>
<dbReference type="PANTHER" id="PTHR31632:SF2">
    <property type="entry name" value="PLASMA MEMBRANE IRON PERMEASE"/>
    <property type="match status" value="1"/>
</dbReference>
<comment type="subcellular location">
    <subcellularLocation>
        <location evidence="1">Membrane</location>
        <topology evidence="1">Multi-pass membrane protein</topology>
    </subcellularLocation>
</comment>
<keyword evidence="5 6" id="KW-0472">Membrane</keyword>
<keyword evidence="9" id="KW-1185">Reference proteome</keyword>
<evidence type="ECO:0000313" key="9">
    <source>
        <dbReference type="Proteomes" id="UP000295416"/>
    </source>
</evidence>
<dbReference type="Pfam" id="PF03239">
    <property type="entry name" value="FTR1"/>
    <property type="match status" value="1"/>
</dbReference>
<feature type="transmembrane region" description="Helical" evidence="6">
    <location>
        <begin position="462"/>
        <end position="484"/>
    </location>
</feature>
<accession>A0A4R2NKE5</accession>
<feature type="transmembrane region" description="Helical" evidence="6">
    <location>
        <begin position="381"/>
        <end position="402"/>
    </location>
</feature>
<comment type="similarity">
    <text evidence="2">Belongs to the oxidase-dependent Fe transporter (OFeT) (TC 9.A.10.1) family.</text>
</comment>
<keyword evidence="4 6" id="KW-1133">Transmembrane helix</keyword>
<name>A0A4R2NKE5_9BACL</name>
<evidence type="ECO:0000256" key="5">
    <source>
        <dbReference type="ARBA" id="ARBA00023136"/>
    </source>
</evidence>
<feature type="transmembrane region" description="Helical" evidence="6">
    <location>
        <begin position="304"/>
        <end position="323"/>
    </location>
</feature>
<feature type="chain" id="PRO_5020295590" evidence="7">
    <location>
        <begin position="30"/>
        <end position="500"/>
    </location>
</feature>
<dbReference type="PANTHER" id="PTHR31632">
    <property type="entry name" value="IRON TRANSPORTER FTH1"/>
    <property type="match status" value="1"/>
</dbReference>
<feature type="transmembrane region" description="Helical" evidence="6">
    <location>
        <begin position="343"/>
        <end position="361"/>
    </location>
</feature>
<dbReference type="GO" id="GO:0015093">
    <property type="term" value="F:ferrous iron transmembrane transporter activity"/>
    <property type="evidence" value="ECO:0007669"/>
    <property type="project" value="TreeGrafter"/>
</dbReference>
<dbReference type="AlphaFoldDB" id="A0A4R2NKE5"/>
<keyword evidence="7" id="KW-0732">Signal</keyword>
<protein>
    <submittedName>
        <fullName evidence="8">High-affinity iron transporter</fullName>
    </submittedName>
</protein>
<proteinExistence type="inferred from homology"/>
<reference evidence="8 9" key="1">
    <citation type="submission" date="2019-03" db="EMBL/GenBank/DDBJ databases">
        <title>Genomic Encyclopedia of Type Strains, Phase IV (KMG-IV): sequencing the most valuable type-strain genomes for metagenomic binning, comparative biology and taxonomic classification.</title>
        <authorList>
            <person name="Goeker M."/>
        </authorList>
    </citation>
    <scope>NUCLEOTIDE SEQUENCE [LARGE SCALE GENOMIC DNA]</scope>
    <source>
        <strain evidence="8 9">DSM 19377</strain>
    </source>
</reference>
<evidence type="ECO:0000256" key="6">
    <source>
        <dbReference type="SAM" id="Phobius"/>
    </source>
</evidence>
<gene>
    <name evidence="8" type="ORF">EV207_13817</name>
</gene>
<sequence>MMIKKMFALSLTLVTLLYIALATPVSTYAASSTATSDVAKAEAFIDQAIKLAGENKLDQAKSSYQKFNDRWYKIEDGVRESSSEAYADIEEKMGQVSFSFMQNKAGSAVNALKSLKAANEKFIDGRYASGNNIKKNVSLTDFIALLTNTKSLIESNNVQEASEKMAEVKSTWLSVEGNVVSKSKSVYDSTERDMVTVSALLKANQPNTDKALKLTNQMINDLKPLAAQKGYSIWDAALIPIREGLEALLVVGALLSFSKKSNRPKARKWIIGGVSTAILASIILALIVTFVFSSISFGDNNFLIVGWTGVIAAAMLLYVSYWLHRQSHISNWTQYIRDKSEAALGTGKMFSFALLAFLAVFREGTETVLFLIGLVQHMTPLNLLLGIGLGLGTLAVIALIYIKIGVRIPMKPFFVLSSLIVFYLCVKFTGSGIHGLQLAGIIPSKVDMSLPSISLLSFYPSWYSAVPQLLLVAGALALIIYTFIKNIKNKAAEQREEIAN</sequence>
<evidence type="ECO:0000256" key="2">
    <source>
        <dbReference type="ARBA" id="ARBA00008333"/>
    </source>
</evidence>
<dbReference type="GO" id="GO:0033573">
    <property type="term" value="C:high-affinity iron permease complex"/>
    <property type="evidence" value="ECO:0007669"/>
    <property type="project" value="InterPro"/>
</dbReference>
<feature type="transmembrane region" description="Helical" evidence="6">
    <location>
        <begin position="414"/>
        <end position="442"/>
    </location>
</feature>
<evidence type="ECO:0000256" key="7">
    <source>
        <dbReference type="SAM" id="SignalP"/>
    </source>
</evidence>
<feature type="transmembrane region" description="Helical" evidence="6">
    <location>
        <begin position="269"/>
        <end position="292"/>
    </location>
</feature>
<comment type="caution">
    <text evidence="8">The sequence shown here is derived from an EMBL/GenBank/DDBJ whole genome shotgun (WGS) entry which is preliminary data.</text>
</comment>
<keyword evidence="3 6" id="KW-0812">Transmembrane</keyword>
<feature type="signal peptide" evidence="7">
    <location>
        <begin position="1"/>
        <end position="29"/>
    </location>
</feature>
<feature type="transmembrane region" description="Helical" evidence="6">
    <location>
        <begin position="237"/>
        <end position="257"/>
    </location>
</feature>
<evidence type="ECO:0000256" key="1">
    <source>
        <dbReference type="ARBA" id="ARBA00004141"/>
    </source>
</evidence>
<evidence type="ECO:0000313" key="8">
    <source>
        <dbReference type="EMBL" id="TCP21931.1"/>
    </source>
</evidence>